<gene>
    <name evidence="1" type="ORF">QJ521_00830</name>
</gene>
<name>A0AAW6U287_9MOLU</name>
<dbReference type="AlphaFoldDB" id="A0AAW6U287"/>
<organism evidence="1 2">
    <name type="scientific">Peloplasma aerotolerans</name>
    <dbReference type="NCBI Taxonomy" id="3044389"/>
    <lineage>
        <taxon>Bacteria</taxon>
        <taxon>Bacillati</taxon>
        <taxon>Mycoplasmatota</taxon>
        <taxon>Mollicutes</taxon>
        <taxon>Acholeplasmatales</taxon>
        <taxon>Acholeplasmataceae</taxon>
        <taxon>Peloplasma</taxon>
    </lineage>
</organism>
<evidence type="ECO:0000313" key="1">
    <source>
        <dbReference type="EMBL" id="MDI6452093.1"/>
    </source>
</evidence>
<dbReference type="Proteomes" id="UP001431532">
    <property type="component" value="Unassembled WGS sequence"/>
</dbReference>
<accession>A0AAW6U287</accession>
<dbReference type="EMBL" id="JASCXW010000001">
    <property type="protein sequence ID" value="MDI6452093.1"/>
    <property type="molecule type" value="Genomic_DNA"/>
</dbReference>
<protein>
    <submittedName>
        <fullName evidence="1">Uncharacterized protein</fullName>
    </submittedName>
</protein>
<keyword evidence="2" id="KW-1185">Reference proteome</keyword>
<dbReference type="RefSeq" id="WP_282838495.1">
    <property type="nucleotide sequence ID" value="NZ_JASCXW010000001.1"/>
</dbReference>
<sequence length="142" mass="16278">MINLKFQYQDSTIAHRDDRNKDSLSSSERMAKLMPGFRDPLKLPESTMLVGFNIFRALKKNVPGFIKGMDSKWGEYGYGFSKNGMMIKLFESGQPVLHTCSINVLEEFEIQAFGTTEEKLSQIDFEKWNDALMYGVDAVIYI</sequence>
<proteinExistence type="predicted"/>
<reference evidence="1" key="1">
    <citation type="submission" date="2023-05" db="EMBL/GenBank/DDBJ databases">
        <title>Mariniplasma microaerophilum sp. nov., a novel anaerobic mollicute isolated from terrestrial mud volcano, Taman Peninsula, Russia.</title>
        <authorList>
            <person name="Khomyakova M.A."/>
            <person name="Merkel A.Y."/>
            <person name="Slobodkin A.I."/>
        </authorList>
    </citation>
    <scope>NUCLEOTIDE SEQUENCE</scope>
    <source>
        <strain evidence="1">M4Ah</strain>
    </source>
</reference>
<comment type="caution">
    <text evidence="1">The sequence shown here is derived from an EMBL/GenBank/DDBJ whole genome shotgun (WGS) entry which is preliminary data.</text>
</comment>
<evidence type="ECO:0000313" key="2">
    <source>
        <dbReference type="Proteomes" id="UP001431532"/>
    </source>
</evidence>